<dbReference type="PANTHER" id="PTHR43827">
    <property type="entry name" value="2,5-DIKETO-D-GLUCONIC ACID REDUCTASE"/>
    <property type="match status" value="1"/>
</dbReference>
<dbReference type="STRING" id="471853.Bcav_1540"/>
<dbReference type="InterPro" id="IPR020471">
    <property type="entry name" value="AKR"/>
</dbReference>
<dbReference type="EC" id="1.1.1.274" evidence="8"/>
<dbReference type="AlphaFoldDB" id="C5C397"/>
<name>C5C397_BEUC1</name>
<reference evidence="8 9" key="1">
    <citation type="journal article" date="2009" name="Stand. Genomic Sci.">
        <title>Complete genome sequence of Beutenbergia cavernae type strain (HKI 0122).</title>
        <authorList>
            <person name="Land M."/>
            <person name="Pukall R."/>
            <person name="Abt B."/>
            <person name="Goker M."/>
            <person name="Rohde M."/>
            <person name="Glavina Del Rio T."/>
            <person name="Tice H."/>
            <person name="Copeland A."/>
            <person name="Cheng J.F."/>
            <person name="Lucas S."/>
            <person name="Chen F."/>
            <person name="Nolan M."/>
            <person name="Bruce D."/>
            <person name="Goodwin L."/>
            <person name="Pitluck S."/>
            <person name="Ivanova N."/>
            <person name="Mavromatis K."/>
            <person name="Ovchinnikova G."/>
            <person name="Pati A."/>
            <person name="Chen A."/>
            <person name="Palaniappan K."/>
            <person name="Hauser L."/>
            <person name="Chang Y.J."/>
            <person name="Jefferies C.C."/>
            <person name="Saunders E."/>
            <person name="Brettin T."/>
            <person name="Detter J.C."/>
            <person name="Han C."/>
            <person name="Chain P."/>
            <person name="Bristow J."/>
            <person name="Eisen J.A."/>
            <person name="Markowitz V."/>
            <person name="Hugenholtz P."/>
            <person name="Kyrpides N.C."/>
            <person name="Klenk H.P."/>
            <person name="Lapidus A."/>
        </authorList>
    </citation>
    <scope>NUCLEOTIDE SEQUENCE [LARGE SCALE GENOMIC DNA]</scope>
    <source>
        <strain evidence="9">ATCC BAA-8 / DSM 12333 / NBRC 16432</strain>
    </source>
</reference>
<keyword evidence="2" id="KW-0521">NADP</keyword>
<dbReference type="PRINTS" id="PR00069">
    <property type="entry name" value="ALDKETRDTASE"/>
</dbReference>
<proteinExistence type="inferred from homology"/>
<dbReference type="InterPro" id="IPR036812">
    <property type="entry name" value="NAD(P)_OxRdtase_dom_sf"/>
</dbReference>
<dbReference type="PROSITE" id="PS00798">
    <property type="entry name" value="ALDOKETO_REDUCTASE_1"/>
    <property type="match status" value="1"/>
</dbReference>
<dbReference type="GO" id="GO:0050580">
    <property type="term" value="F:2,5-didehydrogluconate reductase activity"/>
    <property type="evidence" value="ECO:0007669"/>
    <property type="project" value="UniProtKB-EC"/>
</dbReference>
<dbReference type="Proteomes" id="UP000007962">
    <property type="component" value="Chromosome"/>
</dbReference>
<dbReference type="KEGG" id="bcv:Bcav_1540"/>
<evidence type="ECO:0000259" key="7">
    <source>
        <dbReference type="Pfam" id="PF00248"/>
    </source>
</evidence>
<feature type="site" description="Lowers pKa of active site Tyr" evidence="6">
    <location>
        <position position="84"/>
    </location>
</feature>
<feature type="domain" description="NADP-dependent oxidoreductase" evidence="7">
    <location>
        <begin position="214"/>
        <end position="269"/>
    </location>
</feature>
<evidence type="ECO:0000256" key="3">
    <source>
        <dbReference type="ARBA" id="ARBA00023002"/>
    </source>
</evidence>
<keyword evidence="9" id="KW-1185">Reference proteome</keyword>
<dbReference type="PROSITE" id="PS00063">
    <property type="entry name" value="ALDOKETO_REDUCTASE_3"/>
    <property type="match status" value="1"/>
</dbReference>
<dbReference type="CDD" id="cd19071">
    <property type="entry name" value="AKR_AKR1-5-like"/>
    <property type="match status" value="1"/>
</dbReference>
<feature type="binding site" evidence="5">
    <location>
        <position position="117"/>
    </location>
    <ligand>
        <name>substrate</name>
    </ligand>
</feature>
<accession>C5C397</accession>
<dbReference type="EMBL" id="CP001618">
    <property type="protein sequence ID" value="ACQ79796.1"/>
    <property type="molecule type" value="Genomic_DNA"/>
</dbReference>
<protein>
    <submittedName>
        <fullName evidence="8">Aldo/keto reductase</fullName>
        <ecNumber evidence="8">1.1.1.274</ecNumber>
    </submittedName>
</protein>
<comment type="similarity">
    <text evidence="1">Belongs to the aldo/keto reductase family.</text>
</comment>
<dbReference type="InterPro" id="IPR023210">
    <property type="entry name" value="NADP_OxRdtase_dom"/>
</dbReference>
<feature type="active site" description="Proton donor" evidence="4">
    <location>
        <position position="59"/>
    </location>
</feature>
<dbReference type="InterPro" id="IPR018170">
    <property type="entry name" value="Aldo/ket_reductase_CS"/>
</dbReference>
<evidence type="ECO:0000256" key="2">
    <source>
        <dbReference type="ARBA" id="ARBA00022857"/>
    </source>
</evidence>
<dbReference type="Pfam" id="PF00248">
    <property type="entry name" value="Aldo_ket_red"/>
    <property type="match status" value="2"/>
</dbReference>
<sequence length="287" mass="30908">MSAAALPAAPITATVEIAPGVHVPQVGLGVFQVAADDVQPVVEEALEVGYRHFDTAAAYNNEAGVGAAVRVSGVPREDVVVTSKLRNGEQGYESALRAYADTCQRLGLDRLDLYLIHWPNPEAGLWPQSWRAFERLRADDDVRAIGVSNFLPEHLRRLAAEAQVLPAVNQVELHPTHTRPDVVAACRDLGIVVESYSPMGQGQDLGGAPVLAAAAAHGVTPAQVVLRWHLQHGYVVIPKTTSRARLVENLDLDSFELAPEEMAAIDDLDAGRRIGNDPSTFSISQIR</sequence>
<dbReference type="PROSITE" id="PS00062">
    <property type="entry name" value="ALDOKETO_REDUCTASE_2"/>
    <property type="match status" value="1"/>
</dbReference>
<dbReference type="eggNOG" id="COG0656">
    <property type="taxonomic scope" value="Bacteria"/>
</dbReference>
<evidence type="ECO:0000256" key="1">
    <source>
        <dbReference type="ARBA" id="ARBA00007905"/>
    </source>
</evidence>
<evidence type="ECO:0000256" key="4">
    <source>
        <dbReference type="PIRSR" id="PIRSR000097-1"/>
    </source>
</evidence>
<evidence type="ECO:0000313" key="8">
    <source>
        <dbReference type="EMBL" id="ACQ79796.1"/>
    </source>
</evidence>
<feature type="domain" description="NADP-dependent oxidoreductase" evidence="7">
    <location>
        <begin position="32"/>
        <end position="202"/>
    </location>
</feature>
<dbReference type="HOGENOM" id="CLU_023205_0_1_11"/>
<dbReference type="PANTHER" id="PTHR43827:SF3">
    <property type="entry name" value="NADP-DEPENDENT OXIDOREDUCTASE DOMAIN-CONTAINING PROTEIN"/>
    <property type="match status" value="1"/>
</dbReference>
<keyword evidence="3 8" id="KW-0560">Oxidoreductase</keyword>
<gene>
    <name evidence="8" type="ordered locus">Bcav_1540</name>
</gene>
<dbReference type="PIRSF" id="PIRSF000097">
    <property type="entry name" value="AKR"/>
    <property type="match status" value="1"/>
</dbReference>
<dbReference type="FunFam" id="3.20.20.100:FF:000015">
    <property type="entry name" value="Oxidoreductase, aldo/keto reductase family"/>
    <property type="match status" value="1"/>
</dbReference>
<dbReference type="RefSeq" id="WP_015882036.1">
    <property type="nucleotide sequence ID" value="NC_012669.1"/>
</dbReference>
<dbReference type="SUPFAM" id="SSF51430">
    <property type="entry name" value="NAD(P)-linked oxidoreductase"/>
    <property type="match status" value="1"/>
</dbReference>
<evidence type="ECO:0000313" key="9">
    <source>
        <dbReference type="Proteomes" id="UP000007962"/>
    </source>
</evidence>
<organism evidence="8 9">
    <name type="scientific">Beutenbergia cavernae (strain ATCC BAA-8 / DSM 12333 / CCUG 43141 / JCM 11478 / NBRC 16432 / NCIMB 13614 / HKI 0122)</name>
    <dbReference type="NCBI Taxonomy" id="471853"/>
    <lineage>
        <taxon>Bacteria</taxon>
        <taxon>Bacillati</taxon>
        <taxon>Actinomycetota</taxon>
        <taxon>Actinomycetes</taxon>
        <taxon>Micrococcales</taxon>
        <taxon>Beutenbergiaceae</taxon>
        <taxon>Beutenbergia</taxon>
    </lineage>
</organism>
<evidence type="ECO:0000256" key="5">
    <source>
        <dbReference type="PIRSR" id="PIRSR000097-2"/>
    </source>
</evidence>
<evidence type="ECO:0000256" key="6">
    <source>
        <dbReference type="PIRSR" id="PIRSR000097-3"/>
    </source>
</evidence>
<dbReference type="Gene3D" id="3.20.20.100">
    <property type="entry name" value="NADP-dependent oxidoreductase domain"/>
    <property type="match status" value="1"/>
</dbReference>